<evidence type="ECO:0000256" key="5">
    <source>
        <dbReference type="ARBA" id="ARBA00023004"/>
    </source>
</evidence>
<feature type="domain" description="4Fe-4S ferredoxin-type" evidence="7">
    <location>
        <begin position="120"/>
        <end position="149"/>
    </location>
</feature>
<dbReference type="InterPro" id="IPR009016">
    <property type="entry name" value="Fe_hydrogenase"/>
</dbReference>
<keyword evidence="5" id="KW-0408">Iron</keyword>
<dbReference type="PANTHER" id="PTHR42859">
    <property type="entry name" value="OXIDOREDUCTASE"/>
    <property type="match status" value="1"/>
</dbReference>
<evidence type="ECO:0000256" key="6">
    <source>
        <dbReference type="ARBA" id="ARBA00023014"/>
    </source>
</evidence>
<accession>A0A9D1MLV3</accession>
<dbReference type="Gene3D" id="3.30.70.20">
    <property type="match status" value="2"/>
</dbReference>
<dbReference type="InterPro" id="IPR050294">
    <property type="entry name" value="RnfB_subfamily"/>
</dbReference>
<dbReference type="InterPro" id="IPR017896">
    <property type="entry name" value="4Fe4S_Fe-S-bd"/>
</dbReference>
<dbReference type="InterPro" id="IPR027631">
    <property type="entry name" value="Mono_FeFe_hydrog"/>
</dbReference>
<dbReference type="Pfam" id="PF00037">
    <property type="entry name" value="Fer4"/>
    <property type="match status" value="2"/>
</dbReference>
<keyword evidence="4" id="KW-0249">Electron transport</keyword>
<dbReference type="NCBIfam" id="TIGR04105">
    <property type="entry name" value="FeFe_hydrog_B1"/>
    <property type="match status" value="1"/>
</dbReference>
<proteinExistence type="predicted"/>
<dbReference type="PROSITE" id="PS00198">
    <property type="entry name" value="4FE4S_FER_1"/>
    <property type="match status" value="2"/>
</dbReference>
<sequence length="487" mass="54051">MFNKFDTKIQELKYEVLKELIRRRYEGNMDNIYTEIPKKIVPGPKATMRCCIYKERAILQERIKLGLGGNKSDPNVIEVIDEACDECPVGGIYVTPACRGCLNHMCMQSCPKGAITIVNNRPVIDKEKCIECGRCVQSCPYNAIIHQQRPCIQSCKVKAITMNEEKKARVDINKCIMCGACVYQCPFGAIQDKSFIMDCIDLLQKSENNSKYKVHAVIAPAIVSQFKYAAIEQVITGIKKLGFHQVTEAALGADVVLYHEAGEFKEKGLMTTSCCPSFVMFVEKNFPELKQYISSSNSPMVEAANIIKRTDPTAKVVFIGPCTSKKMEFRLPKTNGAIDCVISFEELQAFLDARDIDVASLEPTPLDNASYYGRIFAKSCGIAQGIRAVGEEMGVTGINPIAMSGIDQCRMNLLKLKMGRAAENFFEGMACDGGCINGALCLHHGMRNMVDVDNYGKSAKEKTIDGSVKLYKMSLEAEEKRKNQANK</sequence>
<evidence type="ECO:0000256" key="4">
    <source>
        <dbReference type="ARBA" id="ARBA00022982"/>
    </source>
</evidence>
<dbReference type="PROSITE" id="PS51379">
    <property type="entry name" value="4FE4S_FER_2"/>
    <property type="match status" value="3"/>
</dbReference>
<comment type="caution">
    <text evidence="8">The sequence shown here is derived from an EMBL/GenBank/DDBJ whole genome shotgun (WGS) entry which is preliminary data.</text>
</comment>
<organism evidence="8 9">
    <name type="scientific">Candidatus Caccalectryoclostridium excrementigallinarum</name>
    <dbReference type="NCBI Taxonomy" id="2840710"/>
    <lineage>
        <taxon>Bacteria</taxon>
        <taxon>Bacillati</taxon>
        <taxon>Bacillota</taxon>
        <taxon>Clostridia</taxon>
        <taxon>Christensenellales</taxon>
        <taxon>Christensenellaceae</taxon>
        <taxon>Christensenellaceae incertae sedis</taxon>
        <taxon>Candidatus Caccalectryoclostridium</taxon>
    </lineage>
</organism>
<keyword evidence="2" id="KW-0004">4Fe-4S</keyword>
<evidence type="ECO:0000256" key="2">
    <source>
        <dbReference type="ARBA" id="ARBA00022485"/>
    </source>
</evidence>
<dbReference type="InterPro" id="IPR004108">
    <property type="entry name" value="Fe_hydrogenase_lsu_C"/>
</dbReference>
<keyword evidence="6" id="KW-0411">Iron-sulfur</keyword>
<dbReference type="PANTHER" id="PTHR42859:SF10">
    <property type="entry name" value="DIMETHYLSULFOXIDE REDUCTASE CHAIN B"/>
    <property type="match status" value="1"/>
</dbReference>
<dbReference type="GO" id="GO:0046872">
    <property type="term" value="F:metal ion binding"/>
    <property type="evidence" value="ECO:0007669"/>
    <property type="project" value="UniProtKB-KW"/>
</dbReference>
<dbReference type="EMBL" id="DVNJ01000006">
    <property type="protein sequence ID" value="HIU62472.1"/>
    <property type="molecule type" value="Genomic_DNA"/>
</dbReference>
<dbReference type="GO" id="GO:0051539">
    <property type="term" value="F:4 iron, 4 sulfur cluster binding"/>
    <property type="evidence" value="ECO:0007669"/>
    <property type="project" value="UniProtKB-KW"/>
</dbReference>
<evidence type="ECO:0000313" key="8">
    <source>
        <dbReference type="EMBL" id="HIU62472.1"/>
    </source>
</evidence>
<evidence type="ECO:0000256" key="3">
    <source>
        <dbReference type="ARBA" id="ARBA00022723"/>
    </source>
</evidence>
<dbReference type="SUPFAM" id="SSF54862">
    <property type="entry name" value="4Fe-4S ferredoxins"/>
    <property type="match status" value="1"/>
</dbReference>
<evidence type="ECO:0000256" key="1">
    <source>
        <dbReference type="ARBA" id="ARBA00022448"/>
    </source>
</evidence>
<reference evidence="8" key="1">
    <citation type="submission" date="2020-10" db="EMBL/GenBank/DDBJ databases">
        <authorList>
            <person name="Gilroy R."/>
        </authorList>
    </citation>
    <scope>NUCLEOTIDE SEQUENCE</scope>
    <source>
        <strain evidence="8">9366</strain>
    </source>
</reference>
<keyword evidence="3" id="KW-0479">Metal-binding</keyword>
<feature type="domain" description="4Fe-4S ferredoxin-type" evidence="7">
    <location>
        <begin position="166"/>
        <end position="195"/>
    </location>
</feature>
<gene>
    <name evidence="8" type="ORF">IAB07_01715</name>
</gene>
<dbReference type="Gene3D" id="3.40.950.10">
    <property type="entry name" value="Fe-only Hydrogenase (Larger Subunit), Chain L, domain 3"/>
    <property type="match status" value="1"/>
</dbReference>
<dbReference type="AlphaFoldDB" id="A0A9D1MLV3"/>
<dbReference type="Pfam" id="PF02906">
    <property type="entry name" value="Fe_hyd_lg_C"/>
    <property type="match status" value="1"/>
</dbReference>
<name>A0A9D1MLV3_9FIRM</name>
<protein>
    <submittedName>
        <fullName evidence="8">4Fe-4S dicluster domain-containing protein</fullName>
    </submittedName>
</protein>
<reference evidence="8" key="2">
    <citation type="journal article" date="2021" name="PeerJ">
        <title>Extensive microbial diversity within the chicken gut microbiome revealed by metagenomics and culture.</title>
        <authorList>
            <person name="Gilroy R."/>
            <person name="Ravi A."/>
            <person name="Getino M."/>
            <person name="Pursley I."/>
            <person name="Horton D.L."/>
            <person name="Alikhan N.F."/>
            <person name="Baker D."/>
            <person name="Gharbi K."/>
            <person name="Hall N."/>
            <person name="Watson M."/>
            <person name="Adriaenssens E.M."/>
            <person name="Foster-Nyarko E."/>
            <person name="Jarju S."/>
            <person name="Secka A."/>
            <person name="Antonio M."/>
            <person name="Oren A."/>
            <person name="Chaudhuri R.R."/>
            <person name="La Ragione R."/>
            <person name="Hildebrand F."/>
            <person name="Pallen M.J."/>
        </authorList>
    </citation>
    <scope>NUCLEOTIDE SEQUENCE</scope>
    <source>
        <strain evidence="8">9366</strain>
    </source>
</reference>
<dbReference type="InterPro" id="IPR017900">
    <property type="entry name" value="4Fe4S_Fe_S_CS"/>
</dbReference>
<dbReference type="Proteomes" id="UP000824145">
    <property type="component" value="Unassembled WGS sequence"/>
</dbReference>
<dbReference type="SUPFAM" id="SSF53920">
    <property type="entry name" value="Fe-only hydrogenase"/>
    <property type="match status" value="1"/>
</dbReference>
<keyword evidence="1" id="KW-0813">Transport</keyword>
<evidence type="ECO:0000313" key="9">
    <source>
        <dbReference type="Proteomes" id="UP000824145"/>
    </source>
</evidence>
<feature type="domain" description="4Fe-4S ferredoxin-type" evidence="7">
    <location>
        <begin position="90"/>
        <end position="119"/>
    </location>
</feature>
<dbReference type="CDD" id="cd10549">
    <property type="entry name" value="MtMvhB_like"/>
    <property type="match status" value="1"/>
</dbReference>
<evidence type="ECO:0000259" key="7">
    <source>
        <dbReference type="PROSITE" id="PS51379"/>
    </source>
</evidence>